<dbReference type="GO" id="GO:0004252">
    <property type="term" value="F:serine-type endopeptidase activity"/>
    <property type="evidence" value="ECO:0007669"/>
    <property type="project" value="UniProtKB-UniRule"/>
</dbReference>
<dbReference type="PROSITE" id="PS50240">
    <property type="entry name" value="TRYPSIN_DOM"/>
    <property type="match status" value="1"/>
</dbReference>
<evidence type="ECO:0000256" key="13">
    <source>
        <dbReference type="SAM" id="MobiDB-lite"/>
    </source>
</evidence>
<dbReference type="CDD" id="cd00190">
    <property type="entry name" value="Tryp_SPc"/>
    <property type="match status" value="1"/>
</dbReference>
<dbReference type="FunFam" id="2.40.10.10:FF:000134">
    <property type="entry name" value="Uncharacterized protein, isoform B"/>
    <property type="match status" value="1"/>
</dbReference>
<feature type="signal peptide" evidence="12">
    <location>
        <begin position="1"/>
        <end position="20"/>
    </location>
</feature>
<dbReference type="SUPFAM" id="SSF50494">
    <property type="entry name" value="Trypsin-like serine proteases"/>
    <property type="match status" value="1"/>
</dbReference>
<dbReference type="HOGENOM" id="CLU_006842_0_3_1"/>
<sequence length="510" mass="55276">MKLVLSVVLTLGCLATPTPAQFNRRQVRRDCVTPENYYGSCVALSYCPQAANVFQLTDRRTAENYVFALQRSCGTRSVNGDPLVCCTRPITNPVTERPANPFFPSTEDSFVTPQVQPLPATTRAPDGNPFLNPVTQAPATRPTARVTTSAPITSSPIVQPRGPSCRFPPGKIGECVEIKSCAPVLSELQLKRNDPDFAKQLQASNLVCGRVGTQVCCPTGQTVTSPPPVGPVNLDEVPRRLPTVAEGCGATPKAAAFKKVVGGEPAKQGTWPWIALLGYDDGSSSPFKCGGTLITARHVITAAHCIRQDLTFVRLGEHDLTTDTEARHVDVPIAKYVRNPQYNSRIGRGDMAILYLERNVKFTDTIIPICMPSSPSLRAKSYVSSNPFVVGWGKTQEGGESSNILMQLMIPVLDNQVCRTSYAKVNRFFTEEQFDKAVLCAGVLTGGKDTCQGDSGGPLMTSEVSEGQMRFYLIGVVAYGVGCARPEVPGVYTSTQYFMDWILEQLLDTP</sequence>
<organism evidence="16 17">
    <name type="scientific">Drosophila virilis</name>
    <name type="common">Fruit fly</name>
    <dbReference type="NCBI Taxonomy" id="7244"/>
    <lineage>
        <taxon>Eukaryota</taxon>
        <taxon>Metazoa</taxon>
        <taxon>Ecdysozoa</taxon>
        <taxon>Arthropoda</taxon>
        <taxon>Hexapoda</taxon>
        <taxon>Insecta</taxon>
        <taxon>Pterygota</taxon>
        <taxon>Neoptera</taxon>
        <taxon>Endopterygota</taxon>
        <taxon>Diptera</taxon>
        <taxon>Brachycera</taxon>
        <taxon>Muscomorpha</taxon>
        <taxon>Ephydroidea</taxon>
        <taxon>Drosophilidae</taxon>
        <taxon>Drosophila</taxon>
    </lineage>
</organism>
<dbReference type="SMART" id="SM00680">
    <property type="entry name" value="CLIP"/>
    <property type="match status" value="2"/>
</dbReference>
<dbReference type="PROSITE" id="PS00135">
    <property type="entry name" value="TRYPSIN_SER"/>
    <property type="match status" value="1"/>
</dbReference>
<dbReference type="SMART" id="SM00020">
    <property type="entry name" value="Tryp_SPc"/>
    <property type="match status" value="1"/>
</dbReference>
<feature type="domain" description="Clip" evidence="15">
    <location>
        <begin position="30"/>
        <end position="86"/>
    </location>
</feature>
<reference evidence="16 17" key="1">
    <citation type="journal article" date="2007" name="Nature">
        <title>Evolution of genes and genomes on the Drosophila phylogeny.</title>
        <authorList>
            <consortium name="Drosophila 12 Genomes Consortium"/>
            <person name="Clark A.G."/>
            <person name="Eisen M.B."/>
            <person name="Smith D.R."/>
            <person name="Bergman C.M."/>
            <person name="Oliver B."/>
            <person name="Markow T.A."/>
            <person name="Kaufman T.C."/>
            <person name="Kellis M."/>
            <person name="Gelbart W."/>
            <person name="Iyer V.N."/>
            <person name="Pollard D.A."/>
            <person name="Sackton T.B."/>
            <person name="Larracuente A.M."/>
            <person name="Singh N.D."/>
            <person name="Abad J.P."/>
            <person name="Abt D.N."/>
            <person name="Adryan B."/>
            <person name="Aguade M."/>
            <person name="Akashi H."/>
            <person name="Anderson W.W."/>
            <person name="Aquadro C.F."/>
            <person name="Ardell D.H."/>
            <person name="Arguello R."/>
            <person name="Artieri C.G."/>
            <person name="Barbash D.A."/>
            <person name="Barker D."/>
            <person name="Barsanti P."/>
            <person name="Batterham P."/>
            <person name="Batzoglou S."/>
            <person name="Begun D."/>
            <person name="Bhutkar A."/>
            <person name="Blanco E."/>
            <person name="Bosak S.A."/>
            <person name="Bradley R.K."/>
            <person name="Brand A.D."/>
            <person name="Brent M.R."/>
            <person name="Brooks A.N."/>
            <person name="Brown R.H."/>
            <person name="Butlin R.K."/>
            <person name="Caggese C."/>
            <person name="Calvi B.R."/>
            <person name="Bernardo de Carvalho A."/>
            <person name="Caspi A."/>
            <person name="Castrezana S."/>
            <person name="Celniker S.E."/>
            <person name="Chang J.L."/>
            <person name="Chapple C."/>
            <person name="Chatterji S."/>
            <person name="Chinwalla A."/>
            <person name="Civetta A."/>
            <person name="Clifton S.W."/>
            <person name="Comeron J.M."/>
            <person name="Costello J.C."/>
            <person name="Coyne J.A."/>
            <person name="Daub J."/>
            <person name="David R.G."/>
            <person name="Delcher A.L."/>
            <person name="Delehaunty K."/>
            <person name="Do C.B."/>
            <person name="Ebling H."/>
            <person name="Edwards K."/>
            <person name="Eickbush T."/>
            <person name="Evans J.D."/>
            <person name="Filipski A."/>
            <person name="Findeiss S."/>
            <person name="Freyhult E."/>
            <person name="Fulton L."/>
            <person name="Fulton R."/>
            <person name="Garcia A.C."/>
            <person name="Gardiner A."/>
            <person name="Garfield D.A."/>
            <person name="Garvin B.E."/>
            <person name="Gibson G."/>
            <person name="Gilbert D."/>
            <person name="Gnerre S."/>
            <person name="Godfrey J."/>
            <person name="Good R."/>
            <person name="Gotea V."/>
            <person name="Gravely B."/>
            <person name="Greenberg A.J."/>
            <person name="Griffiths-Jones S."/>
            <person name="Gross S."/>
            <person name="Guigo R."/>
            <person name="Gustafson E.A."/>
            <person name="Haerty W."/>
            <person name="Hahn M.W."/>
            <person name="Halligan D.L."/>
            <person name="Halpern A.L."/>
            <person name="Halter G.M."/>
            <person name="Han M.V."/>
            <person name="Heger A."/>
            <person name="Hillier L."/>
            <person name="Hinrichs A.S."/>
            <person name="Holmes I."/>
            <person name="Hoskins R.A."/>
            <person name="Hubisz M.J."/>
            <person name="Hultmark D."/>
            <person name="Huntley M.A."/>
            <person name="Jaffe D.B."/>
            <person name="Jagadeeshan S."/>
            <person name="Jeck W.R."/>
            <person name="Johnson J."/>
            <person name="Jones C.D."/>
            <person name="Jordan W.C."/>
            <person name="Karpen G.H."/>
            <person name="Kataoka E."/>
            <person name="Keightley P.D."/>
            <person name="Kheradpour P."/>
            <person name="Kirkness E.F."/>
            <person name="Koerich L.B."/>
            <person name="Kristiansen K."/>
            <person name="Kudrna D."/>
            <person name="Kulathinal R.J."/>
            <person name="Kumar S."/>
            <person name="Kwok R."/>
            <person name="Lander E."/>
            <person name="Langley C.H."/>
            <person name="Lapoint R."/>
            <person name="Lazzaro B.P."/>
            <person name="Lee S.J."/>
            <person name="Levesque L."/>
            <person name="Li R."/>
            <person name="Lin C.F."/>
            <person name="Lin M.F."/>
            <person name="Lindblad-Toh K."/>
            <person name="Llopart A."/>
            <person name="Long M."/>
            <person name="Low L."/>
            <person name="Lozovsky E."/>
            <person name="Lu J."/>
            <person name="Luo M."/>
            <person name="Machado C.A."/>
            <person name="Makalowski W."/>
            <person name="Marzo M."/>
            <person name="Matsuda M."/>
            <person name="Matzkin L."/>
            <person name="McAllister B."/>
            <person name="McBride C.S."/>
            <person name="McKernan B."/>
            <person name="McKernan K."/>
            <person name="Mendez-Lago M."/>
            <person name="Minx P."/>
            <person name="Mollenhauer M.U."/>
            <person name="Montooth K."/>
            <person name="Mount S.M."/>
            <person name="Mu X."/>
            <person name="Myers E."/>
            <person name="Negre B."/>
            <person name="Newfeld S."/>
            <person name="Nielsen R."/>
            <person name="Noor M.A."/>
            <person name="O'Grady P."/>
            <person name="Pachter L."/>
            <person name="Papaceit M."/>
            <person name="Parisi M.J."/>
            <person name="Parisi M."/>
            <person name="Parts L."/>
            <person name="Pedersen J.S."/>
            <person name="Pesole G."/>
            <person name="Phillippy A.M."/>
            <person name="Ponting C.P."/>
            <person name="Pop M."/>
            <person name="Porcelli D."/>
            <person name="Powell J.R."/>
            <person name="Prohaska S."/>
            <person name="Pruitt K."/>
            <person name="Puig M."/>
            <person name="Quesneville H."/>
            <person name="Ram K.R."/>
            <person name="Rand D."/>
            <person name="Rasmussen M.D."/>
            <person name="Reed L.K."/>
            <person name="Reenan R."/>
            <person name="Reily A."/>
            <person name="Remington K.A."/>
            <person name="Rieger T.T."/>
            <person name="Ritchie M.G."/>
            <person name="Robin C."/>
            <person name="Rogers Y.H."/>
            <person name="Rohde C."/>
            <person name="Rozas J."/>
            <person name="Rubenfield M.J."/>
            <person name="Ruiz A."/>
            <person name="Russo S."/>
            <person name="Salzberg S.L."/>
            <person name="Sanchez-Gracia A."/>
            <person name="Saranga D.J."/>
            <person name="Sato H."/>
            <person name="Schaeffer S.W."/>
            <person name="Schatz M.C."/>
            <person name="Schlenke T."/>
            <person name="Schwartz R."/>
            <person name="Segarra C."/>
            <person name="Singh R.S."/>
            <person name="Sirot L."/>
            <person name="Sirota M."/>
            <person name="Sisneros N.B."/>
            <person name="Smith C.D."/>
            <person name="Smith T.F."/>
            <person name="Spieth J."/>
            <person name="Stage D.E."/>
            <person name="Stark A."/>
            <person name="Stephan W."/>
            <person name="Strausberg R.L."/>
            <person name="Strempel S."/>
            <person name="Sturgill D."/>
            <person name="Sutton G."/>
            <person name="Sutton G.G."/>
            <person name="Tao W."/>
            <person name="Teichmann S."/>
            <person name="Tobari Y.N."/>
            <person name="Tomimura Y."/>
            <person name="Tsolas J.M."/>
            <person name="Valente V.L."/>
            <person name="Venter E."/>
            <person name="Venter J.C."/>
            <person name="Vicario S."/>
            <person name="Vieira F.G."/>
            <person name="Vilella A.J."/>
            <person name="Villasante A."/>
            <person name="Walenz B."/>
            <person name="Wang J."/>
            <person name="Wasserman M."/>
            <person name="Watts T."/>
            <person name="Wilson D."/>
            <person name="Wilson R.K."/>
            <person name="Wing R.A."/>
            <person name="Wolfner M.F."/>
            <person name="Wong A."/>
            <person name="Wong G.K."/>
            <person name="Wu C.I."/>
            <person name="Wu G."/>
            <person name="Yamamoto D."/>
            <person name="Yang H.P."/>
            <person name="Yang S.P."/>
            <person name="Yorke J.A."/>
            <person name="Yoshida K."/>
            <person name="Zdobnov E."/>
            <person name="Zhang P."/>
            <person name="Zhang Y."/>
            <person name="Zimin A.V."/>
            <person name="Baldwin J."/>
            <person name="Abdouelleil A."/>
            <person name="Abdulkadir J."/>
            <person name="Abebe A."/>
            <person name="Abera B."/>
            <person name="Abreu J."/>
            <person name="Acer S.C."/>
            <person name="Aftuck L."/>
            <person name="Alexander A."/>
            <person name="An P."/>
            <person name="Anderson E."/>
            <person name="Anderson S."/>
            <person name="Arachi H."/>
            <person name="Azer M."/>
            <person name="Bachantsang P."/>
            <person name="Barry A."/>
            <person name="Bayul T."/>
            <person name="Berlin A."/>
            <person name="Bessette D."/>
            <person name="Bloom T."/>
            <person name="Blye J."/>
            <person name="Boguslavskiy L."/>
            <person name="Bonnet C."/>
            <person name="Boukhgalter B."/>
            <person name="Bourzgui I."/>
            <person name="Brown A."/>
            <person name="Cahill P."/>
            <person name="Channer S."/>
            <person name="Cheshatsang Y."/>
            <person name="Chuda L."/>
            <person name="Citroen M."/>
            <person name="Collymore A."/>
            <person name="Cooke P."/>
            <person name="Costello M."/>
            <person name="D'Aco K."/>
            <person name="Daza R."/>
            <person name="De Haan G."/>
            <person name="DeGray S."/>
            <person name="DeMaso C."/>
            <person name="Dhargay N."/>
            <person name="Dooley K."/>
            <person name="Dooley E."/>
            <person name="Doricent M."/>
            <person name="Dorje P."/>
            <person name="Dorjee K."/>
            <person name="Dupes A."/>
            <person name="Elong R."/>
            <person name="Falk J."/>
            <person name="Farina A."/>
            <person name="Faro S."/>
            <person name="Ferguson D."/>
            <person name="Fisher S."/>
            <person name="Foley C.D."/>
            <person name="Franke A."/>
            <person name="Friedrich D."/>
            <person name="Gadbois L."/>
            <person name="Gearin G."/>
            <person name="Gearin C.R."/>
            <person name="Giannoukos G."/>
            <person name="Goode T."/>
            <person name="Graham J."/>
            <person name="Grandbois E."/>
            <person name="Grewal S."/>
            <person name="Gyaltsen K."/>
            <person name="Hafez N."/>
            <person name="Hagos B."/>
            <person name="Hall J."/>
            <person name="Henson C."/>
            <person name="Hollinger A."/>
            <person name="Honan T."/>
            <person name="Huard M.D."/>
            <person name="Hughes L."/>
            <person name="Hurhula B."/>
            <person name="Husby M.E."/>
            <person name="Kamat A."/>
            <person name="Kanga B."/>
            <person name="Kashin S."/>
            <person name="Khazanovich D."/>
            <person name="Kisner P."/>
            <person name="Lance K."/>
            <person name="Lara M."/>
            <person name="Lee W."/>
            <person name="Lennon N."/>
            <person name="Letendre F."/>
            <person name="LeVine R."/>
            <person name="Lipovsky A."/>
            <person name="Liu X."/>
            <person name="Liu J."/>
            <person name="Liu S."/>
            <person name="Lokyitsang T."/>
            <person name="Lokyitsang Y."/>
            <person name="Lubonja R."/>
            <person name="Lui A."/>
            <person name="MacDonald P."/>
            <person name="Magnisalis V."/>
            <person name="Maru K."/>
            <person name="Matthews C."/>
            <person name="McCusker W."/>
            <person name="McDonough S."/>
            <person name="Mehta T."/>
            <person name="Meldrim J."/>
            <person name="Meneus L."/>
            <person name="Mihai O."/>
            <person name="Mihalev A."/>
            <person name="Mihova T."/>
            <person name="Mittelman R."/>
            <person name="Mlenga V."/>
            <person name="Montmayeur A."/>
            <person name="Mulrain L."/>
            <person name="Navidi A."/>
            <person name="Naylor J."/>
            <person name="Negash T."/>
            <person name="Nguyen T."/>
            <person name="Nguyen N."/>
            <person name="Nicol R."/>
            <person name="Norbu C."/>
            <person name="Norbu N."/>
            <person name="Novod N."/>
            <person name="O'Neill B."/>
            <person name="Osman S."/>
            <person name="Markiewicz E."/>
            <person name="Oyono O.L."/>
            <person name="Patti C."/>
            <person name="Phunkhang P."/>
            <person name="Pierre F."/>
            <person name="Priest M."/>
            <person name="Raghuraman S."/>
            <person name="Rege F."/>
            <person name="Reyes R."/>
            <person name="Rise C."/>
            <person name="Rogov P."/>
            <person name="Ross K."/>
            <person name="Ryan E."/>
            <person name="Settipalli S."/>
            <person name="Shea T."/>
            <person name="Sherpa N."/>
            <person name="Shi L."/>
            <person name="Shih D."/>
            <person name="Sparrow T."/>
            <person name="Spaulding J."/>
            <person name="Stalker J."/>
            <person name="Stange-Thomann N."/>
            <person name="Stavropoulos S."/>
            <person name="Stone C."/>
            <person name="Strader C."/>
            <person name="Tesfaye S."/>
            <person name="Thomson T."/>
            <person name="Thoulutsang Y."/>
            <person name="Thoulutsang D."/>
            <person name="Topham K."/>
            <person name="Topping I."/>
            <person name="Tsamla T."/>
            <person name="Vassiliev H."/>
            <person name="Vo A."/>
            <person name="Wangchuk T."/>
            <person name="Wangdi T."/>
            <person name="Weiand M."/>
            <person name="Wilkinson J."/>
            <person name="Wilson A."/>
            <person name="Yadav S."/>
            <person name="Young G."/>
            <person name="Yu Q."/>
            <person name="Zembek L."/>
            <person name="Zhong D."/>
            <person name="Zimmer A."/>
            <person name="Zwirko Z."/>
            <person name="Jaffe D.B."/>
            <person name="Alvarez P."/>
            <person name="Brockman W."/>
            <person name="Butler J."/>
            <person name="Chin C."/>
            <person name="Gnerre S."/>
            <person name="Grabherr M."/>
            <person name="Kleber M."/>
            <person name="Mauceli E."/>
            <person name="MacCallum I."/>
        </authorList>
    </citation>
    <scope>NUCLEOTIDE SEQUENCE [LARGE SCALE GENOMIC DNA]</scope>
    <source>
        <strain evidence="17">Tucson 15010-1051.87</strain>
    </source>
</reference>
<comment type="domain">
    <text evidence="12">The clip domain consists of 35-55 residues which are 'knitted' together usually by 3 conserved disulfide bonds forming a clip-like compact structure.</text>
</comment>
<protein>
    <recommendedName>
        <fullName evidence="12">CLIP domain-containing serine protease</fullName>
        <ecNumber evidence="11">3.4.21.-</ecNumber>
    </recommendedName>
</protein>
<dbReference type="Gene3D" id="3.30.1640.30">
    <property type="match status" value="2"/>
</dbReference>
<dbReference type="EMBL" id="CH940647">
    <property type="protein sequence ID" value="EDW68653.1"/>
    <property type="molecule type" value="Genomic_DNA"/>
</dbReference>
<dbReference type="GO" id="GO:0006508">
    <property type="term" value="P:proteolysis"/>
    <property type="evidence" value="ECO:0007669"/>
    <property type="project" value="UniProtKB-KW"/>
</dbReference>
<dbReference type="GO" id="GO:0046872">
    <property type="term" value="F:metal ion binding"/>
    <property type="evidence" value="ECO:0007669"/>
    <property type="project" value="UniProtKB-KW"/>
</dbReference>
<evidence type="ECO:0000256" key="8">
    <source>
        <dbReference type="ARBA" id="ARBA00023157"/>
    </source>
</evidence>
<dbReference type="OrthoDB" id="425190at2759"/>
<dbReference type="KEGG" id="dvi:6624203"/>
<comment type="subcellular location">
    <subcellularLocation>
        <location evidence="12">Secreted</location>
    </subcellularLocation>
</comment>
<dbReference type="EC" id="3.4.21.-" evidence="11"/>
<keyword evidence="2" id="KW-0479">Metal-binding</keyword>
<dbReference type="Gene3D" id="2.40.10.10">
    <property type="entry name" value="Trypsin-like serine proteases"/>
    <property type="match status" value="2"/>
</dbReference>
<keyword evidence="1 11" id="KW-0645">Protease</keyword>
<accession>B4LB89</accession>
<keyword evidence="5 11" id="KW-0720">Serine protease</keyword>
<evidence type="ECO:0000256" key="7">
    <source>
        <dbReference type="ARBA" id="ARBA00023145"/>
    </source>
</evidence>
<keyword evidence="17" id="KW-1185">Reference proteome</keyword>
<keyword evidence="12" id="KW-0964">Secreted</keyword>
<dbReference type="Pfam" id="PF00089">
    <property type="entry name" value="Trypsin"/>
    <property type="match status" value="1"/>
</dbReference>
<dbReference type="Pfam" id="PF12032">
    <property type="entry name" value="CLIP"/>
    <property type="match status" value="2"/>
</dbReference>
<dbReference type="GO" id="GO:0005576">
    <property type="term" value="C:extracellular region"/>
    <property type="evidence" value="ECO:0007669"/>
    <property type="project" value="UniProtKB-SubCell"/>
</dbReference>
<evidence type="ECO:0000313" key="17">
    <source>
        <dbReference type="Proteomes" id="UP000008792"/>
    </source>
</evidence>
<keyword evidence="8" id="KW-1015">Disulfide bond</keyword>
<keyword evidence="6" id="KW-0106">Calcium</keyword>
<dbReference type="SMR" id="B4LB89"/>
<dbReference type="InterPro" id="IPR001254">
    <property type="entry name" value="Trypsin_dom"/>
</dbReference>
<dbReference type="OMA" id="TEPRYNP"/>
<evidence type="ECO:0000256" key="12">
    <source>
        <dbReference type="RuleBase" id="RU366078"/>
    </source>
</evidence>
<feature type="domain" description="Peptidase S1" evidence="14">
    <location>
        <begin position="260"/>
        <end position="507"/>
    </location>
</feature>
<dbReference type="InterPro" id="IPR001314">
    <property type="entry name" value="Peptidase_S1A"/>
</dbReference>
<feature type="chain" id="PRO_5023974169" description="CLIP domain-containing serine protease" evidence="12">
    <location>
        <begin position="21"/>
        <end position="510"/>
    </location>
</feature>
<dbReference type="InterPro" id="IPR009003">
    <property type="entry name" value="Peptidase_S1_PA"/>
</dbReference>
<comment type="similarity">
    <text evidence="10 12">Belongs to the peptidase S1 family. CLIP subfamily.</text>
</comment>
<evidence type="ECO:0000256" key="10">
    <source>
        <dbReference type="ARBA" id="ARBA00024195"/>
    </source>
</evidence>
<keyword evidence="7" id="KW-0865">Zymogen</keyword>
<evidence type="ECO:0000313" key="16">
    <source>
        <dbReference type="EMBL" id="EDW68653.1"/>
    </source>
</evidence>
<dbReference type="InterPro" id="IPR033116">
    <property type="entry name" value="TRYPSIN_SER"/>
</dbReference>
<evidence type="ECO:0000256" key="4">
    <source>
        <dbReference type="ARBA" id="ARBA00022801"/>
    </source>
</evidence>
<dbReference type="Proteomes" id="UP000008792">
    <property type="component" value="Unassembled WGS sequence"/>
</dbReference>
<dbReference type="InterPro" id="IPR018114">
    <property type="entry name" value="TRYPSIN_HIS"/>
</dbReference>
<dbReference type="STRING" id="7244.B4LB89"/>
<evidence type="ECO:0000256" key="9">
    <source>
        <dbReference type="ARBA" id="ARBA00023180"/>
    </source>
</evidence>
<evidence type="ECO:0000256" key="6">
    <source>
        <dbReference type="ARBA" id="ARBA00022837"/>
    </source>
</evidence>
<proteinExistence type="inferred from homology"/>
<dbReference type="AlphaFoldDB" id="B4LB89"/>
<evidence type="ECO:0000259" key="15">
    <source>
        <dbReference type="PROSITE" id="PS51888"/>
    </source>
</evidence>
<dbReference type="InterPro" id="IPR022700">
    <property type="entry name" value="CLIP"/>
</dbReference>
<dbReference type="PRINTS" id="PR00722">
    <property type="entry name" value="CHYMOTRYPSIN"/>
</dbReference>
<dbReference type="PANTHER" id="PTHR24252">
    <property type="entry name" value="ACROSIN-RELATED"/>
    <property type="match status" value="1"/>
</dbReference>
<name>B4LB89_DROVI</name>
<keyword evidence="4 11" id="KW-0378">Hydrolase</keyword>
<dbReference type="InterPro" id="IPR038565">
    <property type="entry name" value="CLIP_sf"/>
</dbReference>
<dbReference type="PhylomeDB" id="B4LB89"/>
<feature type="region of interest" description="Disordered" evidence="13">
    <location>
        <begin position="135"/>
        <end position="163"/>
    </location>
</feature>
<evidence type="ECO:0000256" key="5">
    <source>
        <dbReference type="ARBA" id="ARBA00022825"/>
    </source>
</evidence>
<evidence type="ECO:0000256" key="11">
    <source>
        <dbReference type="RuleBase" id="RU363034"/>
    </source>
</evidence>
<dbReference type="PROSITE" id="PS00134">
    <property type="entry name" value="TRYPSIN_HIS"/>
    <property type="match status" value="1"/>
</dbReference>
<keyword evidence="9" id="KW-0325">Glycoprotein</keyword>
<evidence type="ECO:0000256" key="1">
    <source>
        <dbReference type="ARBA" id="ARBA00022670"/>
    </source>
</evidence>
<dbReference type="FunCoup" id="B4LB89">
    <property type="interactions" value="2"/>
</dbReference>
<dbReference type="FunFam" id="2.40.10.10:FF:000028">
    <property type="entry name" value="Serine protease easter"/>
    <property type="match status" value="1"/>
</dbReference>
<dbReference type="MEROPS" id="S01.B33"/>
<feature type="compositionally biased region" description="Low complexity" evidence="13">
    <location>
        <begin position="135"/>
        <end position="151"/>
    </location>
</feature>
<gene>
    <name evidence="16" type="primary">Dvir\GJ12827</name>
    <name evidence="16" type="ORF">Dvir_GJ12827</name>
</gene>
<dbReference type="PANTHER" id="PTHR24252:SF7">
    <property type="entry name" value="HYALIN"/>
    <property type="match status" value="1"/>
</dbReference>
<keyword evidence="3 12" id="KW-0732">Signal</keyword>
<dbReference type="InParanoid" id="B4LB89"/>
<evidence type="ECO:0000256" key="3">
    <source>
        <dbReference type="ARBA" id="ARBA00022729"/>
    </source>
</evidence>
<dbReference type="InterPro" id="IPR043504">
    <property type="entry name" value="Peptidase_S1_PA_chymotrypsin"/>
</dbReference>
<evidence type="ECO:0000256" key="2">
    <source>
        <dbReference type="ARBA" id="ARBA00022723"/>
    </source>
</evidence>
<dbReference type="eggNOG" id="KOG3627">
    <property type="taxonomic scope" value="Eukaryota"/>
</dbReference>
<evidence type="ECO:0000259" key="14">
    <source>
        <dbReference type="PROSITE" id="PS50240"/>
    </source>
</evidence>
<dbReference type="PROSITE" id="PS51888">
    <property type="entry name" value="CLIP"/>
    <property type="match status" value="1"/>
</dbReference>